<comment type="caution">
    <text evidence="3">The sequence shown here is derived from an EMBL/GenBank/DDBJ whole genome shotgun (WGS) entry which is preliminary data.</text>
</comment>
<comment type="similarity">
    <text evidence="1">Belongs to the UDP-N-acetylglucosamine 2-epimerase family.</text>
</comment>
<evidence type="ECO:0000256" key="1">
    <source>
        <dbReference type="RuleBase" id="RU003513"/>
    </source>
</evidence>
<evidence type="ECO:0000313" key="3">
    <source>
        <dbReference type="EMBL" id="RAW91537.1"/>
    </source>
</evidence>
<sequence length="404" mass="46483">MKEILFICYGGGHVKMLLPIIQDIKKNDKYKINIIALTTARSVLDKYQINSLGFNDLSFLAKDDRWKTFGKELVHKNQISPLINYNESVAYYGINYLDLVLQYGSLKAKEIYKYKNRQSFYPINFISKIISYFNPDLVIATNSPRSEKCAIDVATINNIKSLCIVDMFALQEIKWIGKNDFATKICVLNDSVKNMFVQYGRKENDIIVTGNPAFDSLFDIDNEKIKQYLCQKNLSKSKIKILYASQPEPQKHPFNSKIGDPNLPRIIEKALREFIKENKQYELIIRYHPSENIIYKEQKNIKLSNKDEDLHTLLHSMDLVIVTASTVGLEAHLIGKPVITIDNSIFTDDAPFSKMGISTGVKEISELPNIIHRITSELREPYNKNYNYSRATENIISVINNMLE</sequence>
<name>A0A329VKK6_9GAMM</name>
<dbReference type="InterPro" id="IPR043148">
    <property type="entry name" value="TagF_C"/>
</dbReference>
<dbReference type="Proteomes" id="UP000250870">
    <property type="component" value="Unassembled WGS sequence"/>
</dbReference>
<keyword evidence="1" id="KW-0413">Isomerase</keyword>
<dbReference type="EMBL" id="NSCI01000008">
    <property type="protein sequence ID" value="RAW91537.1"/>
    <property type="molecule type" value="Genomic_DNA"/>
</dbReference>
<organism evidence="3 4">
    <name type="scientific">Photorhabdus laumondii subsp. clarkei</name>
    <dbReference type="NCBI Taxonomy" id="2029685"/>
    <lineage>
        <taxon>Bacteria</taxon>
        <taxon>Pseudomonadati</taxon>
        <taxon>Pseudomonadota</taxon>
        <taxon>Gammaproteobacteria</taxon>
        <taxon>Enterobacterales</taxon>
        <taxon>Morganellaceae</taxon>
        <taxon>Photorhabdus</taxon>
    </lineage>
</organism>
<dbReference type="AlphaFoldDB" id="A0A329VKK6"/>
<dbReference type="RefSeq" id="WP_113025361.1">
    <property type="nucleotide sequence ID" value="NZ_CAWNWQ010000008.1"/>
</dbReference>
<dbReference type="Pfam" id="PF02350">
    <property type="entry name" value="Epimerase_2"/>
    <property type="match status" value="1"/>
</dbReference>
<proteinExistence type="inferred from homology"/>
<accession>A0A329VKK6</accession>
<reference evidence="3 4" key="1">
    <citation type="journal article" date="2018" name="Int. J. Syst. Evol. Microbiol.">
        <title>Whole-genome-based revisit of Photorhabdus phylogeny: proposal for the elevation of most Photorhabdus subspecies to the species level and description of one novel species Photorhabdus bodei sp. nov., and one novel subspecies Photorhabdus laumondii subsp. clarkei subsp. nov.</title>
        <authorList>
            <person name="Machado R.A.R."/>
            <person name="Wuthrich D."/>
            <person name="Kuhnert P."/>
            <person name="Arce C.C.M."/>
            <person name="Thonen L."/>
            <person name="Ruiz C."/>
            <person name="Zhang X."/>
            <person name="Robert C.A.M."/>
            <person name="Karimi J."/>
            <person name="Kamali S."/>
            <person name="Ma J."/>
            <person name="Bruggmann R."/>
            <person name="Erb M."/>
        </authorList>
    </citation>
    <scope>NUCLEOTIDE SEQUENCE [LARGE SCALE GENOMIC DNA]</scope>
    <source>
        <strain evidence="3 4">BOJ-47</strain>
    </source>
</reference>
<protein>
    <recommendedName>
        <fullName evidence="2">UDP-N-acetylglucosamine 2-epimerase domain-containing protein</fullName>
    </recommendedName>
</protein>
<gene>
    <name evidence="3" type="ORF">CKY01_08220</name>
</gene>
<evidence type="ECO:0000313" key="4">
    <source>
        <dbReference type="Proteomes" id="UP000250870"/>
    </source>
</evidence>
<dbReference type="SUPFAM" id="SSF53756">
    <property type="entry name" value="UDP-Glycosyltransferase/glycogen phosphorylase"/>
    <property type="match status" value="1"/>
</dbReference>
<feature type="domain" description="UDP-N-acetylglucosamine 2-epimerase" evidence="2">
    <location>
        <begin position="182"/>
        <end position="399"/>
    </location>
</feature>
<evidence type="ECO:0000259" key="2">
    <source>
        <dbReference type="Pfam" id="PF02350"/>
    </source>
</evidence>
<dbReference type="Gene3D" id="3.40.50.12580">
    <property type="match status" value="1"/>
</dbReference>
<dbReference type="GO" id="GO:0016853">
    <property type="term" value="F:isomerase activity"/>
    <property type="evidence" value="ECO:0007669"/>
    <property type="project" value="UniProtKB-KW"/>
</dbReference>
<dbReference type="InterPro" id="IPR003331">
    <property type="entry name" value="UDP_GlcNAc_Epimerase_2_dom"/>
</dbReference>